<evidence type="ECO:0000259" key="2">
    <source>
        <dbReference type="PROSITE" id="PS00036"/>
    </source>
</evidence>
<dbReference type="Proteomes" id="UP001303647">
    <property type="component" value="Unassembled WGS sequence"/>
</dbReference>
<protein>
    <recommendedName>
        <fullName evidence="2">BZIP domain-containing protein</fullName>
    </recommendedName>
</protein>
<feature type="compositionally biased region" description="Low complexity" evidence="1">
    <location>
        <begin position="167"/>
        <end position="183"/>
    </location>
</feature>
<feature type="compositionally biased region" description="Polar residues" evidence="1">
    <location>
        <begin position="226"/>
        <end position="238"/>
    </location>
</feature>
<dbReference type="SMART" id="SM00338">
    <property type="entry name" value="BRLZ"/>
    <property type="match status" value="1"/>
</dbReference>
<feature type="compositionally biased region" description="Low complexity" evidence="1">
    <location>
        <begin position="380"/>
        <end position="391"/>
    </location>
</feature>
<feature type="region of interest" description="Disordered" evidence="1">
    <location>
        <begin position="264"/>
        <end position="298"/>
    </location>
</feature>
<feature type="region of interest" description="Disordered" evidence="1">
    <location>
        <begin position="1"/>
        <end position="60"/>
    </location>
</feature>
<dbReference type="AlphaFoldDB" id="A0AAN7CVS7"/>
<proteinExistence type="predicted"/>
<comment type="caution">
    <text evidence="3">The sequence shown here is derived from an EMBL/GenBank/DDBJ whole genome shotgun (WGS) entry which is preliminary data.</text>
</comment>
<name>A0AAN7CVS7_9PEZI</name>
<dbReference type="PANTHER" id="PTHR37616:SF2">
    <property type="entry name" value="BZIP DOMAIN-CONTAINING PROTEIN"/>
    <property type="match status" value="1"/>
</dbReference>
<reference evidence="3" key="1">
    <citation type="journal article" date="2023" name="Mol. Phylogenet. Evol.">
        <title>Genome-scale phylogeny and comparative genomics of the fungal order Sordariales.</title>
        <authorList>
            <person name="Hensen N."/>
            <person name="Bonometti L."/>
            <person name="Westerberg I."/>
            <person name="Brannstrom I.O."/>
            <person name="Guillou S."/>
            <person name="Cros-Aarteil S."/>
            <person name="Calhoun S."/>
            <person name="Haridas S."/>
            <person name="Kuo A."/>
            <person name="Mondo S."/>
            <person name="Pangilinan J."/>
            <person name="Riley R."/>
            <person name="LaButti K."/>
            <person name="Andreopoulos B."/>
            <person name="Lipzen A."/>
            <person name="Chen C."/>
            <person name="Yan M."/>
            <person name="Daum C."/>
            <person name="Ng V."/>
            <person name="Clum A."/>
            <person name="Steindorff A."/>
            <person name="Ohm R.A."/>
            <person name="Martin F."/>
            <person name="Silar P."/>
            <person name="Natvig D.O."/>
            <person name="Lalanne C."/>
            <person name="Gautier V."/>
            <person name="Ament-Velasquez S.L."/>
            <person name="Kruys A."/>
            <person name="Hutchinson M.I."/>
            <person name="Powell A.J."/>
            <person name="Barry K."/>
            <person name="Miller A.N."/>
            <person name="Grigoriev I.V."/>
            <person name="Debuchy R."/>
            <person name="Gladieux P."/>
            <person name="Hiltunen Thoren M."/>
            <person name="Johannesson H."/>
        </authorList>
    </citation>
    <scope>NUCLEOTIDE SEQUENCE</scope>
    <source>
        <strain evidence="3">CBS 359.72</strain>
    </source>
</reference>
<feature type="region of interest" description="Disordered" evidence="1">
    <location>
        <begin position="378"/>
        <end position="408"/>
    </location>
</feature>
<accession>A0AAN7CVS7</accession>
<feature type="compositionally biased region" description="Polar residues" evidence="1">
    <location>
        <begin position="50"/>
        <end position="60"/>
    </location>
</feature>
<dbReference type="Pfam" id="PF00170">
    <property type="entry name" value="bZIP_1"/>
    <property type="match status" value="1"/>
</dbReference>
<feature type="compositionally biased region" description="Basic and acidic residues" evidence="1">
    <location>
        <begin position="281"/>
        <end position="298"/>
    </location>
</feature>
<dbReference type="PANTHER" id="PTHR37616">
    <property type="entry name" value="BZIP TRANSCRIPTION FACTOR 60-LIKE"/>
    <property type="match status" value="1"/>
</dbReference>
<evidence type="ECO:0000256" key="1">
    <source>
        <dbReference type="SAM" id="MobiDB-lite"/>
    </source>
</evidence>
<feature type="compositionally biased region" description="Low complexity" evidence="1">
    <location>
        <begin position="24"/>
        <end position="47"/>
    </location>
</feature>
<dbReference type="CDD" id="cd14810">
    <property type="entry name" value="bZIP_u1"/>
    <property type="match status" value="1"/>
</dbReference>
<dbReference type="GO" id="GO:0003700">
    <property type="term" value="F:DNA-binding transcription factor activity"/>
    <property type="evidence" value="ECO:0007669"/>
    <property type="project" value="InterPro"/>
</dbReference>
<gene>
    <name evidence="3" type="ORF">C7999DRAFT_39932</name>
</gene>
<evidence type="ECO:0000313" key="3">
    <source>
        <dbReference type="EMBL" id="KAK4248946.1"/>
    </source>
</evidence>
<feature type="domain" description="BZIP" evidence="2">
    <location>
        <begin position="296"/>
        <end position="311"/>
    </location>
</feature>
<reference evidence="3" key="2">
    <citation type="submission" date="2023-05" db="EMBL/GenBank/DDBJ databases">
        <authorList>
            <consortium name="Lawrence Berkeley National Laboratory"/>
            <person name="Steindorff A."/>
            <person name="Hensen N."/>
            <person name="Bonometti L."/>
            <person name="Westerberg I."/>
            <person name="Brannstrom I.O."/>
            <person name="Guillou S."/>
            <person name="Cros-Aarteil S."/>
            <person name="Calhoun S."/>
            <person name="Haridas S."/>
            <person name="Kuo A."/>
            <person name="Mondo S."/>
            <person name="Pangilinan J."/>
            <person name="Riley R."/>
            <person name="Labutti K."/>
            <person name="Andreopoulos B."/>
            <person name="Lipzen A."/>
            <person name="Chen C."/>
            <person name="Yanf M."/>
            <person name="Daum C."/>
            <person name="Ng V."/>
            <person name="Clum A."/>
            <person name="Ohm R."/>
            <person name="Martin F."/>
            <person name="Silar P."/>
            <person name="Natvig D."/>
            <person name="Lalanne C."/>
            <person name="Gautier V."/>
            <person name="Ament-Velasquez S.L."/>
            <person name="Kruys A."/>
            <person name="Hutchinson M.I."/>
            <person name="Powell A.J."/>
            <person name="Barry K."/>
            <person name="Miller A.N."/>
            <person name="Grigoriev I.V."/>
            <person name="Debuchy R."/>
            <person name="Gladieux P."/>
            <person name="Thoren M.H."/>
            <person name="Johannesson H."/>
        </authorList>
    </citation>
    <scope>NUCLEOTIDE SEQUENCE</scope>
    <source>
        <strain evidence="3">CBS 359.72</strain>
    </source>
</reference>
<dbReference type="InterPro" id="IPR046347">
    <property type="entry name" value="bZIP_sf"/>
</dbReference>
<evidence type="ECO:0000313" key="4">
    <source>
        <dbReference type="Proteomes" id="UP001303647"/>
    </source>
</evidence>
<dbReference type="SUPFAM" id="SSF57959">
    <property type="entry name" value="Leucine zipper domain"/>
    <property type="match status" value="1"/>
</dbReference>
<organism evidence="3 4">
    <name type="scientific">Corynascus novoguineensis</name>
    <dbReference type="NCBI Taxonomy" id="1126955"/>
    <lineage>
        <taxon>Eukaryota</taxon>
        <taxon>Fungi</taxon>
        <taxon>Dikarya</taxon>
        <taxon>Ascomycota</taxon>
        <taxon>Pezizomycotina</taxon>
        <taxon>Sordariomycetes</taxon>
        <taxon>Sordariomycetidae</taxon>
        <taxon>Sordariales</taxon>
        <taxon>Chaetomiaceae</taxon>
        <taxon>Corynascus</taxon>
    </lineage>
</organism>
<keyword evidence="4" id="KW-1185">Reference proteome</keyword>
<dbReference type="Gene3D" id="1.20.5.170">
    <property type="match status" value="1"/>
</dbReference>
<sequence>MAGSQQTGSGFDPLEFMDFSQYDNNNNNNLGYQPPSLSPSTSITLKSETSEAPSLFPSNQGFTAPSHQYDLYKQQTGLVPGALTTTLSMNEPHGYFQEFYDLQQQHDMLNSLGEADDAFDFSAPLTGGLDASGLDLDMGFQSQGSDAGLYLNSTINPSAIGGQEPDALTSPLPSTPALSTPPARVWPGMHQQQAALRAQQQRQQQQQQQQQQLQRQRTQQVKQAQKPRSPQTSSSIAEQNVQQILNSMRSEPVQFTPVKSVPHINFTKRPKTEAEMDEDEKFLASEEGKKLSSQERRQLRNKVSARAFRGRRKEYISWLEGQLTDRVNETGLLRAQNQALIEENARLTGLTKMLLSSEHFRDMLADLSSNPQKLADLRSAGEPQAQQQARQQAEREAQMQARLQADKDANPHLAEQQHLQYQEHFRLHTMANRPTSVA</sequence>
<dbReference type="EMBL" id="MU857630">
    <property type="protein sequence ID" value="KAK4248946.1"/>
    <property type="molecule type" value="Genomic_DNA"/>
</dbReference>
<dbReference type="InterPro" id="IPR004827">
    <property type="entry name" value="bZIP"/>
</dbReference>
<feature type="region of interest" description="Disordered" evidence="1">
    <location>
        <begin position="161"/>
        <end position="238"/>
    </location>
</feature>
<feature type="compositionally biased region" description="Low complexity" evidence="1">
    <location>
        <begin position="191"/>
        <end position="224"/>
    </location>
</feature>
<dbReference type="PROSITE" id="PS00036">
    <property type="entry name" value="BZIP_BASIC"/>
    <property type="match status" value="1"/>
</dbReference>